<keyword evidence="2" id="KW-1133">Transmembrane helix</keyword>
<keyword evidence="2" id="KW-0472">Membrane</keyword>
<dbReference type="GO" id="GO:0036126">
    <property type="term" value="C:sperm flagellum"/>
    <property type="evidence" value="ECO:0007669"/>
    <property type="project" value="TreeGrafter"/>
</dbReference>
<dbReference type="GO" id="GO:1902490">
    <property type="term" value="P:regulation of sperm capacitation"/>
    <property type="evidence" value="ECO:0007669"/>
    <property type="project" value="TreeGrafter"/>
</dbReference>
<evidence type="ECO:0000256" key="2">
    <source>
        <dbReference type="SAM" id="Phobius"/>
    </source>
</evidence>
<feature type="transmembrane region" description="Helical" evidence="2">
    <location>
        <begin position="15"/>
        <end position="36"/>
    </location>
</feature>
<dbReference type="GO" id="GO:0010737">
    <property type="term" value="P:protein kinase A signaling"/>
    <property type="evidence" value="ECO:0007669"/>
    <property type="project" value="TreeGrafter"/>
</dbReference>
<reference evidence="3" key="1">
    <citation type="submission" date="2025-08" db="UniProtKB">
        <authorList>
            <consortium name="Ensembl"/>
        </authorList>
    </citation>
    <scope>IDENTIFICATION</scope>
</reference>
<comment type="similarity">
    <text evidence="1">Belongs to the TCP11 family.</text>
</comment>
<organism evidence="3 4">
    <name type="scientific">Naja naja</name>
    <name type="common">Indian cobra</name>
    <dbReference type="NCBI Taxonomy" id="35670"/>
    <lineage>
        <taxon>Eukaryota</taxon>
        <taxon>Metazoa</taxon>
        <taxon>Chordata</taxon>
        <taxon>Craniata</taxon>
        <taxon>Vertebrata</taxon>
        <taxon>Euteleostomi</taxon>
        <taxon>Lepidosauria</taxon>
        <taxon>Squamata</taxon>
        <taxon>Bifurcata</taxon>
        <taxon>Unidentata</taxon>
        <taxon>Episquamata</taxon>
        <taxon>Toxicofera</taxon>
        <taxon>Serpentes</taxon>
        <taxon>Colubroidea</taxon>
        <taxon>Elapidae</taxon>
        <taxon>Elapinae</taxon>
        <taxon>Naja</taxon>
    </lineage>
</organism>
<keyword evidence="2" id="KW-0812">Transmembrane</keyword>
<evidence type="ECO:0000313" key="4">
    <source>
        <dbReference type="Proteomes" id="UP000694559"/>
    </source>
</evidence>
<protein>
    <submittedName>
        <fullName evidence="3">Uncharacterized protein</fullName>
    </submittedName>
</protein>
<dbReference type="Proteomes" id="UP000694559">
    <property type="component" value="Unplaced"/>
</dbReference>
<reference evidence="3" key="2">
    <citation type="submission" date="2025-09" db="UniProtKB">
        <authorList>
            <consortium name="Ensembl"/>
        </authorList>
    </citation>
    <scope>IDENTIFICATION</scope>
</reference>
<dbReference type="GeneTree" id="ENSGT00940000160792"/>
<proteinExistence type="inferred from homology"/>
<evidence type="ECO:0000313" key="3">
    <source>
        <dbReference type="Ensembl" id="ENSNNAP00000007480.1"/>
    </source>
</evidence>
<dbReference type="GO" id="GO:0001669">
    <property type="term" value="C:acrosomal vesicle"/>
    <property type="evidence" value="ECO:0007669"/>
    <property type="project" value="TreeGrafter"/>
</dbReference>
<dbReference type="InterPro" id="IPR008862">
    <property type="entry name" value="Tcp11"/>
</dbReference>
<sequence>MVSGGKFELAFPVTFPRICFTCTYSLLFIGSFIEIYRVKETVHKAFWDNLKEQLSKVPPDYSHAVKLLQEIKETLLALLLPRQTRLKSQIEEALDIELIKQEAEHGALNIPNLTTYILGTMAIAICNNSWGPRLPNFLFPTLT</sequence>
<keyword evidence="4" id="KW-1185">Reference proteome</keyword>
<dbReference type="AlphaFoldDB" id="A0A8C6VSS7"/>
<dbReference type="PANTHER" id="PTHR12832">
    <property type="entry name" value="TESTIS-SPECIFIC PROTEIN PBS13 T-COMPLEX 11"/>
    <property type="match status" value="1"/>
</dbReference>
<dbReference type="Pfam" id="PF05794">
    <property type="entry name" value="Tcp11"/>
    <property type="match status" value="1"/>
</dbReference>
<dbReference type="Ensembl" id="ENSNNAT00000007849.1">
    <property type="protein sequence ID" value="ENSNNAP00000007480.1"/>
    <property type="gene ID" value="ENSNNAG00000004778.1"/>
</dbReference>
<accession>A0A8C6VSS7</accession>
<evidence type="ECO:0000256" key="1">
    <source>
        <dbReference type="ARBA" id="ARBA00010954"/>
    </source>
</evidence>
<dbReference type="PANTHER" id="PTHR12832:SF14">
    <property type="entry name" value="T-COMPLEX PROTEIN 11 HOMOLOG"/>
    <property type="match status" value="1"/>
</dbReference>
<name>A0A8C6VSS7_NAJNA</name>